<organism evidence="7 8">
    <name type="scientific">Araneus ventricosus</name>
    <name type="common">Orbweaver spider</name>
    <name type="synonym">Epeira ventricosa</name>
    <dbReference type="NCBI Taxonomy" id="182803"/>
    <lineage>
        <taxon>Eukaryota</taxon>
        <taxon>Metazoa</taxon>
        <taxon>Ecdysozoa</taxon>
        <taxon>Arthropoda</taxon>
        <taxon>Chelicerata</taxon>
        <taxon>Arachnida</taxon>
        <taxon>Araneae</taxon>
        <taxon>Araneomorphae</taxon>
        <taxon>Entelegynae</taxon>
        <taxon>Araneoidea</taxon>
        <taxon>Araneidae</taxon>
        <taxon>Araneus</taxon>
    </lineage>
</organism>
<dbReference type="FunFam" id="1.10.20.70:FF:000001">
    <property type="entry name" value="Cleavage stimulation factor subunit 2"/>
    <property type="match status" value="1"/>
</dbReference>
<comment type="caution">
    <text evidence="7">The sequence shown here is derived from an EMBL/GenBank/DDBJ whole genome shotgun (WGS) entry which is preliminary data.</text>
</comment>
<keyword evidence="3" id="KW-0539">Nucleus</keyword>
<evidence type="ECO:0000256" key="5">
    <source>
        <dbReference type="SAM" id="MobiDB-lite"/>
    </source>
</evidence>
<dbReference type="Gene3D" id="3.30.70.330">
    <property type="match status" value="1"/>
</dbReference>
<gene>
    <name evidence="7" type="primary">CSTF2_1</name>
    <name evidence="7" type="ORF">AVEN_678_1</name>
</gene>
<dbReference type="PROSITE" id="PS50102">
    <property type="entry name" value="RRM"/>
    <property type="match status" value="1"/>
</dbReference>
<proteinExistence type="predicted"/>
<dbReference type="Gene3D" id="1.25.40.630">
    <property type="match status" value="1"/>
</dbReference>
<dbReference type="SMART" id="SM00360">
    <property type="entry name" value="RRM"/>
    <property type="match status" value="1"/>
</dbReference>
<keyword evidence="2 4" id="KW-0694">RNA-binding</keyword>
<dbReference type="SUPFAM" id="SSF54928">
    <property type="entry name" value="RNA-binding domain, RBD"/>
    <property type="match status" value="1"/>
</dbReference>
<dbReference type="EMBL" id="BGPR01000114">
    <property type="protein sequence ID" value="GBL95731.1"/>
    <property type="molecule type" value="Genomic_DNA"/>
</dbReference>
<dbReference type="PANTHER" id="PTHR45735">
    <property type="entry name" value="CLEAVAGE STIMULATION FACTOR SUBUNIT 2"/>
    <property type="match status" value="1"/>
</dbReference>
<dbReference type="InterPro" id="IPR012677">
    <property type="entry name" value="Nucleotide-bd_a/b_plait_sf"/>
</dbReference>
<evidence type="ECO:0000256" key="1">
    <source>
        <dbReference type="ARBA" id="ARBA00004123"/>
    </source>
</evidence>
<dbReference type="Pfam" id="PF14304">
    <property type="entry name" value="CSTF_C"/>
    <property type="match status" value="1"/>
</dbReference>
<dbReference type="AlphaFoldDB" id="A0A4Y2BU16"/>
<dbReference type="Pfam" id="PF00076">
    <property type="entry name" value="RRM_1"/>
    <property type="match status" value="1"/>
</dbReference>
<dbReference type="Gene3D" id="1.10.20.70">
    <property type="entry name" value="Transcription termination and cleavage factor, C-terminal domain"/>
    <property type="match status" value="1"/>
</dbReference>
<keyword evidence="8" id="KW-1185">Reference proteome</keyword>
<reference evidence="7 8" key="1">
    <citation type="journal article" date="2019" name="Sci. Rep.">
        <title>Orb-weaving spider Araneus ventricosus genome elucidates the spidroin gene catalogue.</title>
        <authorList>
            <person name="Kono N."/>
            <person name="Nakamura H."/>
            <person name="Ohtoshi R."/>
            <person name="Moran D.A.P."/>
            <person name="Shinohara A."/>
            <person name="Yoshida Y."/>
            <person name="Fujiwara M."/>
            <person name="Mori M."/>
            <person name="Tomita M."/>
            <person name="Arakawa K."/>
        </authorList>
    </citation>
    <scope>NUCLEOTIDE SEQUENCE [LARGE SCALE GENOMIC DNA]</scope>
</reference>
<feature type="region of interest" description="Disordered" evidence="5">
    <location>
        <begin position="275"/>
        <end position="475"/>
    </location>
</feature>
<name>A0A4Y2BU16_ARAVE</name>
<protein>
    <submittedName>
        <fullName evidence="7">Cleavage stimulation factor subunit 2</fullName>
    </submittedName>
</protein>
<dbReference type="InterPro" id="IPR035979">
    <property type="entry name" value="RBD_domain_sf"/>
</dbReference>
<evidence type="ECO:0000256" key="3">
    <source>
        <dbReference type="ARBA" id="ARBA00023242"/>
    </source>
</evidence>
<dbReference type="Pfam" id="PF14327">
    <property type="entry name" value="CSTF2_hinge"/>
    <property type="match status" value="1"/>
</dbReference>
<evidence type="ECO:0000313" key="7">
    <source>
        <dbReference type="EMBL" id="GBL95731.1"/>
    </source>
</evidence>
<dbReference type="InterPro" id="IPR038192">
    <property type="entry name" value="CSTF_C_sf"/>
</dbReference>
<dbReference type="OrthoDB" id="272703at2759"/>
<dbReference type="InterPro" id="IPR025742">
    <property type="entry name" value="CSTF2_hinge"/>
</dbReference>
<evidence type="ECO:0000256" key="4">
    <source>
        <dbReference type="PROSITE-ProRule" id="PRU00176"/>
    </source>
</evidence>
<evidence type="ECO:0000256" key="2">
    <source>
        <dbReference type="ARBA" id="ARBA00022884"/>
    </source>
</evidence>
<dbReference type="GO" id="GO:0003729">
    <property type="term" value="F:mRNA binding"/>
    <property type="evidence" value="ECO:0007669"/>
    <property type="project" value="TreeGrafter"/>
</dbReference>
<dbReference type="PANTHER" id="PTHR45735:SF2">
    <property type="entry name" value="CLEAVAGE STIMULATION FACTOR SUBUNIT 2"/>
    <property type="match status" value="1"/>
</dbReference>
<feature type="compositionally biased region" description="Polar residues" evidence="5">
    <location>
        <begin position="445"/>
        <end position="459"/>
    </location>
</feature>
<evidence type="ECO:0000259" key="6">
    <source>
        <dbReference type="PROSITE" id="PS50102"/>
    </source>
</evidence>
<dbReference type="GO" id="GO:0031124">
    <property type="term" value="P:mRNA 3'-end processing"/>
    <property type="evidence" value="ECO:0007669"/>
    <property type="project" value="InterPro"/>
</dbReference>
<dbReference type="InterPro" id="IPR026896">
    <property type="entry name" value="CSTF_C"/>
</dbReference>
<evidence type="ECO:0000313" key="8">
    <source>
        <dbReference type="Proteomes" id="UP000499080"/>
    </source>
</evidence>
<sequence length="525" mass="56952">MSSSKDSIQDRSLRSILVGNVPADVGEDVVKDLLSEYGLILNFRLFRDVPPGYAFCEYGEPEMALRAVHSLNNYEFKGRILKADIAASEKSKEQLARLQEFSNGAHSGILQAADSSEKAPEEISKAVASLPAEQMFELMKQMKMCIENNPQEARNLLLQNPQLAYALLQAQVIMRIVDPEVAVKILNRPVVPLASAEPEAKSMDSAQQSVPPVNNPIEVSTVGDQDLRQLPPMDSDMRTISLGIGDKDMRQMTGDTDWRTLSAPVGLADPRFRAADPRVPQASDPRGIQGTDPRLLQGPVDPRMMQGADPRMMQNSDPRMMQGADPRAMHGADPRTVSAGDPRMIQAGDPRAMPVDPRVSSADPRSIQSVDPRVASNQRGIPNADPRAMRGVDPRTASVSDSRMNVGPGYGSRPGVNDPRNVPVTTRVEDPRKFPTSGVPVSAQMPANTRTPAVSSTSGGLIPTPRQPVPPAAGTAAKVPEDQEKAALIMQVLQLSDEQIAMLPPEQRQSIIVLKEQIARSQLAM</sequence>
<dbReference type="GO" id="GO:0005847">
    <property type="term" value="C:mRNA cleavage and polyadenylation specificity factor complex"/>
    <property type="evidence" value="ECO:0007669"/>
    <property type="project" value="TreeGrafter"/>
</dbReference>
<accession>A0A4Y2BU16</accession>
<feature type="domain" description="RRM" evidence="6">
    <location>
        <begin position="14"/>
        <end position="88"/>
    </location>
</feature>
<dbReference type="Proteomes" id="UP000499080">
    <property type="component" value="Unassembled WGS sequence"/>
</dbReference>
<comment type="subcellular location">
    <subcellularLocation>
        <location evidence="1">Nucleus</location>
    </subcellularLocation>
</comment>
<dbReference type="FunFam" id="1.25.40.630:FF:000001">
    <property type="entry name" value="Cleavage stimulation factor subunit 2"/>
    <property type="match status" value="1"/>
</dbReference>
<dbReference type="InterPro" id="IPR000504">
    <property type="entry name" value="RRM_dom"/>
</dbReference>